<feature type="transmembrane region" description="Helical" evidence="1">
    <location>
        <begin position="119"/>
        <end position="137"/>
    </location>
</feature>
<evidence type="ECO:0008006" key="4">
    <source>
        <dbReference type="Google" id="ProtNLM"/>
    </source>
</evidence>
<protein>
    <recommendedName>
        <fullName evidence="4">DUF998 domain-containing protein</fullName>
    </recommendedName>
</protein>
<dbReference type="EMBL" id="CBEP010000009">
    <property type="protein sequence ID" value="CDC03574.1"/>
    <property type="molecule type" value="Genomic_DNA"/>
</dbReference>
<proteinExistence type="predicted"/>
<evidence type="ECO:0000313" key="2">
    <source>
        <dbReference type="EMBL" id="CDC03574.1"/>
    </source>
</evidence>
<feature type="transmembrane region" description="Helical" evidence="1">
    <location>
        <begin position="48"/>
        <end position="69"/>
    </location>
</feature>
<feature type="transmembrane region" description="Helical" evidence="1">
    <location>
        <begin position="6"/>
        <end position="27"/>
    </location>
</feature>
<name>R6N5I1_9FIRM</name>
<evidence type="ECO:0000256" key="1">
    <source>
        <dbReference type="SAM" id="Phobius"/>
    </source>
</evidence>
<accession>R6N5I1</accession>
<dbReference type="AlphaFoldDB" id="R6N5I1"/>
<dbReference type="Proteomes" id="UP000018168">
    <property type="component" value="Unassembled WGS sequence"/>
</dbReference>
<evidence type="ECO:0000313" key="3">
    <source>
        <dbReference type="Proteomes" id="UP000018168"/>
    </source>
</evidence>
<keyword evidence="1" id="KW-0472">Membrane</keyword>
<gene>
    <name evidence="2" type="ORF">BN578_01576</name>
</gene>
<dbReference type="InterPro" id="IPR009339">
    <property type="entry name" value="DUF998"/>
</dbReference>
<sequence length="174" mass="19684">MKTLVFIWLIILFMDNLLPLALARFYSNYSHKEMALSVLGARQSPVKWVYNVWCILSGIVFCVAPFMLYQKYNSGLSIAIWILLAIYGIGCEIISGFCPLNENKKDEDVITKIHGGASAVGFMTLLIVPLLLAILQFQFSEIVMGVISLLLFIVAFVFFAFSLWEKKISLQKPF</sequence>
<keyword evidence="1" id="KW-1133">Transmembrane helix</keyword>
<keyword evidence="1" id="KW-0812">Transmembrane</keyword>
<comment type="caution">
    <text evidence="2">The sequence shown here is derived from an EMBL/GenBank/DDBJ whole genome shotgun (WGS) entry which is preliminary data.</text>
</comment>
<reference evidence="2" key="1">
    <citation type="submission" date="2012-11" db="EMBL/GenBank/DDBJ databases">
        <title>Dependencies among metagenomic species, viruses, plasmids and units of genetic variation.</title>
        <authorList>
            <person name="Nielsen H.B."/>
            <person name="Almeida M."/>
            <person name="Juncker A.S."/>
            <person name="Rasmussen S."/>
            <person name="Li J."/>
            <person name="Sunagawa S."/>
            <person name="Plichta D."/>
            <person name="Gautier L."/>
            <person name="Le Chatelier E."/>
            <person name="Peletier E."/>
            <person name="Bonde I."/>
            <person name="Nielsen T."/>
            <person name="Manichanh C."/>
            <person name="Arumugam M."/>
            <person name="Batto J."/>
            <person name="Santos M.B.Q.D."/>
            <person name="Blom N."/>
            <person name="Borruel N."/>
            <person name="Burgdorf K.S."/>
            <person name="Boumezbeur F."/>
            <person name="Casellas F."/>
            <person name="Dore J."/>
            <person name="Guarner F."/>
            <person name="Hansen T."/>
            <person name="Hildebrand F."/>
            <person name="Kaas R.S."/>
            <person name="Kennedy S."/>
            <person name="Kristiansen K."/>
            <person name="Kultima J.R."/>
            <person name="Leonard P."/>
            <person name="Levenez F."/>
            <person name="Lund O."/>
            <person name="Moumen B."/>
            <person name="Le Paslier D."/>
            <person name="Pons N."/>
            <person name="Pedersen O."/>
            <person name="Prifti E."/>
            <person name="Qin J."/>
            <person name="Raes J."/>
            <person name="Tap J."/>
            <person name="Tims S."/>
            <person name="Ussery D.W."/>
            <person name="Yamada T."/>
            <person name="MetaHit consortium"/>
            <person name="Renault P."/>
            <person name="Sicheritz-Ponten T."/>
            <person name="Bork P."/>
            <person name="Wang J."/>
            <person name="Brunak S."/>
            <person name="Ehrlich S.D."/>
        </authorList>
    </citation>
    <scope>NUCLEOTIDE SEQUENCE [LARGE SCALE GENOMIC DNA]</scope>
</reference>
<feature type="transmembrane region" description="Helical" evidence="1">
    <location>
        <begin position="143"/>
        <end position="164"/>
    </location>
</feature>
<dbReference type="Pfam" id="PF06197">
    <property type="entry name" value="DUF998"/>
    <property type="match status" value="1"/>
</dbReference>
<organism evidence="2 3">
    <name type="scientific">[Clostridium] leptum CAG:27</name>
    <dbReference type="NCBI Taxonomy" id="1263068"/>
    <lineage>
        <taxon>Bacteria</taxon>
        <taxon>Bacillati</taxon>
        <taxon>Bacillota</taxon>
        <taxon>Clostridia</taxon>
        <taxon>Eubacteriales</taxon>
        <taxon>Oscillospiraceae</taxon>
        <taxon>Oscillospiraceae incertae sedis</taxon>
    </lineage>
</organism>
<feature type="transmembrane region" description="Helical" evidence="1">
    <location>
        <begin position="75"/>
        <end position="98"/>
    </location>
</feature>